<keyword evidence="5" id="KW-0411">Iron-sulfur</keyword>
<reference evidence="7 8" key="1">
    <citation type="submission" date="2022-09" db="EMBL/GenBank/DDBJ databases">
        <title>New species of Phenylobacterium.</title>
        <authorList>
            <person name="Mieszkin S."/>
        </authorList>
    </citation>
    <scope>NUCLEOTIDE SEQUENCE [LARGE SCALE GENOMIC DNA]</scope>
    <source>
        <strain evidence="7 8">HK31-G</strain>
    </source>
</reference>
<dbReference type="InterPro" id="IPR058240">
    <property type="entry name" value="rSAM_sf"/>
</dbReference>
<dbReference type="EMBL" id="JAOTJD010000013">
    <property type="protein sequence ID" value="MFD3264008.1"/>
    <property type="molecule type" value="Genomic_DNA"/>
</dbReference>
<dbReference type="SFLD" id="SFLDG01067">
    <property type="entry name" value="SPASM/twitch_domain_containing"/>
    <property type="match status" value="1"/>
</dbReference>
<dbReference type="Pfam" id="PF04055">
    <property type="entry name" value="Radical_SAM"/>
    <property type="match status" value="1"/>
</dbReference>
<dbReference type="Proteomes" id="UP001598130">
    <property type="component" value="Unassembled WGS sequence"/>
</dbReference>
<comment type="cofactor">
    <cofactor evidence="1">
        <name>[4Fe-4S] cluster</name>
        <dbReference type="ChEBI" id="CHEBI:49883"/>
    </cofactor>
</comment>
<dbReference type="RefSeq" id="WP_377369354.1">
    <property type="nucleotide sequence ID" value="NZ_JAOTJD010000013.1"/>
</dbReference>
<name>A0ABW6CLR0_9CAUL</name>
<proteinExistence type="predicted"/>
<comment type="caution">
    <text evidence="7">The sequence shown here is derived from an EMBL/GenBank/DDBJ whole genome shotgun (WGS) entry which is preliminary data.</text>
</comment>
<dbReference type="Gene3D" id="3.20.20.70">
    <property type="entry name" value="Aldolase class I"/>
    <property type="match status" value="1"/>
</dbReference>
<dbReference type="SFLD" id="SFLDG01386">
    <property type="entry name" value="main_SPASM_domain-containing"/>
    <property type="match status" value="1"/>
</dbReference>
<organism evidence="7 8">
    <name type="scientific">Phenylobacterium ferrooxidans</name>
    <dbReference type="NCBI Taxonomy" id="2982689"/>
    <lineage>
        <taxon>Bacteria</taxon>
        <taxon>Pseudomonadati</taxon>
        <taxon>Pseudomonadota</taxon>
        <taxon>Alphaproteobacteria</taxon>
        <taxon>Caulobacterales</taxon>
        <taxon>Caulobacteraceae</taxon>
        <taxon>Phenylobacterium</taxon>
    </lineage>
</organism>
<keyword evidence="8" id="KW-1185">Reference proteome</keyword>
<dbReference type="InterPro" id="IPR006638">
    <property type="entry name" value="Elp3/MiaA/NifB-like_rSAM"/>
</dbReference>
<evidence type="ECO:0000313" key="8">
    <source>
        <dbReference type="Proteomes" id="UP001598130"/>
    </source>
</evidence>
<dbReference type="PANTHER" id="PTHR43273">
    <property type="entry name" value="ANAEROBIC SULFATASE-MATURATING ENZYME HOMOLOG ASLB-RELATED"/>
    <property type="match status" value="1"/>
</dbReference>
<evidence type="ECO:0000256" key="1">
    <source>
        <dbReference type="ARBA" id="ARBA00001966"/>
    </source>
</evidence>
<evidence type="ECO:0000259" key="6">
    <source>
        <dbReference type="PROSITE" id="PS51918"/>
    </source>
</evidence>
<keyword evidence="2" id="KW-0949">S-adenosyl-L-methionine</keyword>
<evidence type="ECO:0000256" key="4">
    <source>
        <dbReference type="ARBA" id="ARBA00023004"/>
    </source>
</evidence>
<dbReference type="SFLD" id="SFLDS00029">
    <property type="entry name" value="Radical_SAM"/>
    <property type="match status" value="1"/>
</dbReference>
<evidence type="ECO:0000256" key="2">
    <source>
        <dbReference type="ARBA" id="ARBA00022691"/>
    </source>
</evidence>
<dbReference type="NCBIfam" id="TIGR03978">
    <property type="entry name" value="rSAM_paired_1"/>
    <property type="match status" value="1"/>
</dbReference>
<dbReference type="InterPro" id="IPR024023">
    <property type="entry name" value="rSAM_paired_HxsB"/>
</dbReference>
<accession>A0ABW6CLR0</accession>
<dbReference type="SMART" id="SM00729">
    <property type="entry name" value="Elp3"/>
    <property type="match status" value="1"/>
</dbReference>
<dbReference type="SUPFAM" id="SSF102114">
    <property type="entry name" value="Radical SAM enzymes"/>
    <property type="match status" value="1"/>
</dbReference>
<dbReference type="InterPro" id="IPR023867">
    <property type="entry name" value="Sulphatase_maturase_rSAM"/>
</dbReference>
<dbReference type="PROSITE" id="PS51918">
    <property type="entry name" value="RADICAL_SAM"/>
    <property type="match status" value="1"/>
</dbReference>
<feature type="domain" description="Radical SAM core" evidence="6">
    <location>
        <begin position="70"/>
        <end position="304"/>
    </location>
</feature>
<dbReference type="InterPro" id="IPR013785">
    <property type="entry name" value="Aldolase_TIM"/>
</dbReference>
<evidence type="ECO:0000256" key="3">
    <source>
        <dbReference type="ARBA" id="ARBA00022723"/>
    </source>
</evidence>
<dbReference type="CDD" id="cd01335">
    <property type="entry name" value="Radical_SAM"/>
    <property type="match status" value="1"/>
</dbReference>
<dbReference type="PANTHER" id="PTHR43273:SF8">
    <property type="entry name" value="RADICAL SAM DOMAIN PROTEIN"/>
    <property type="match status" value="1"/>
</dbReference>
<keyword evidence="3" id="KW-0479">Metal-binding</keyword>
<keyword evidence="4" id="KW-0408">Iron</keyword>
<dbReference type="InterPro" id="IPR007197">
    <property type="entry name" value="rSAM"/>
</dbReference>
<evidence type="ECO:0000256" key="5">
    <source>
        <dbReference type="ARBA" id="ARBA00023014"/>
    </source>
</evidence>
<sequence>MASPTLLVTNVAGEFALLSPPDHAGLIAGTLPEDHPRYFDLLARNFIVRPERGGTGLERAVARTRKAFALEGPSLHIFVVTLRCDHACGYCQVSRAALDAKGYDMSWEHANAALDRVFESPAHALTIEFQGGEPALRFDLVRQIVLEAEARNDLHGRQLRFSMVSTLHHLGDEELAFCRDHEIHISTSIDGPAALHDRQRPNPTRDSWTRTIAGLERARSILGYQGVAAMPTLTKAALANPREVIDTYRDLGFGSIFLRPISPYGFARKTRRAIGYEMSDFVSFYAEALAYLLELNRQGETMVETYASILLRHILSPFHTGYVDLRSPAGAGLGVLVYNYDGQVYPADEARMAAETGDTRFALGRVDDTLEALLTSPAMRWLAQGSIAETLPGCRDCAFVPFCGADPVYHAAAQGDPIGDRATSEFCAKHMGLFKILFGHIAEGDPETMRTFTAWALNRPREDIVEAGFVEQ</sequence>
<protein>
    <submittedName>
        <fullName evidence="7">His-Xaa-Ser system radical SAM maturase HxsB</fullName>
    </submittedName>
</protein>
<gene>
    <name evidence="7" type="primary">hxsB</name>
    <name evidence="7" type="ORF">OCL97_08550</name>
</gene>
<evidence type="ECO:0000313" key="7">
    <source>
        <dbReference type="EMBL" id="MFD3264008.1"/>
    </source>
</evidence>
<dbReference type="SFLD" id="SFLDG01384">
    <property type="entry name" value="thioether_bond_formation_requi"/>
    <property type="match status" value="1"/>
</dbReference>